<name>A0A8H4QKE5_9AGAR</name>
<dbReference type="EMBL" id="JAACJL010000048">
    <property type="protein sequence ID" value="KAF4612563.1"/>
    <property type="molecule type" value="Genomic_DNA"/>
</dbReference>
<gene>
    <name evidence="1" type="ORF">D9613_012694</name>
</gene>
<keyword evidence="2" id="KW-1185">Reference proteome</keyword>
<organism evidence="1 2">
    <name type="scientific">Agrocybe pediades</name>
    <dbReference type="NCBI Taxonomy" id="84607"/>
    <lineage>
        <taxon>Eukaryota</taxon>
        <taxon>Fungi</taxon>
        <taxon>Dikarya</taxon>
        <taxon>Basidiomycota</taxon>
        <taxon>Agaricomycotina</taxon>
        <taxon>Agaricomycetes</taxon>
        <taxon>Agaricomycetidae</taxon>
        <taxon>Agaricales</taxon>
        <taxon>Agaricineae</taxon>
        <taxon>Strophariaceae</taxon>
        <taxon>Agrocybe</taxon>
    </lineage>
</organism>
<sequence length="245" mass="27258">MEWVQEYGGAAAIVSYGVAYFSHLDDGRVYRVEVGGNSSEPVAITPENYSPSPLRYRLLRKAHLLPDGEKLAWLQWNHPDMPWHGAELYIADVSINDDNILTNSNHVHVAGVHSKVSAQYPAWKDNDTLVYISGECGFMNPWNFSLHIGKSCALFPDPVHDFGHPLWVLAFFPYTIIGDQGVFTAMKDGRSRLYIVNSNQPSSPTLLLPNPYVSIAYVRSSSSKDGKKHVTFVGRKSTGSPSSFE</sequence>
<accession>A0A8H4QKE5</accession>
<evidence type="ECO:0000313" key="1">
    <source>
        <dbReference type="EMBL" id="KAF4612563.1"/>
    </source>
</evidence>
<reference evidence="1 2" key="1">
    <citation type="submission" date="2019-12" db="EMBL/GenBank/DDBJ databases">
        <authorList>
            <person name="Floudas D."/>
            <person name="Bentzer J."/>
            <person name="Ahren D."/>
            <person name="Johansson T."/>
            <person name="Persson P."/>
            <person name="Tunlid A."/>
        </authorList>
    </citation>
    <scope>NUCLEOTIDE SEQUENCE [LARGE SCALE GENOMIC DNA]</scope>
    <source>
        <strain evidence="1 2">CBS 102.39</strain>
    </source>
</reference>
<dbReference type="SUPFAM" id="SSF82171">
    <property type="entry name" value="DPP6 N-terminal domain-like"/>
    <property type="match status" value="1"/>
</dbReference>
<proteinExistence type="predicted"/>
<evidence type="ECO:0000313" key="2">
    <source>
        <dbReference type="Proteomes" id="UP000521872"/>
    </source>
</evidence>
<dbReference type="PANTHER" id="PTHR43056:SF5">
    <property type="entry name" value="PEPTIDASE S9 PROLYL OLIGOPEPTIDASE CATALYTIC DOMAIN-CONTAINING PROTEIN"/>
    <property type="match status" value="1"/>
</dbReference>
<protein>
    <submittedName>
        <fullName evidence="1">Uncharacterized protein</fullName>
    </submittedName>
</protein>
<dbReference type="AlphaFoldDB" id="A0A8H4QKE5"/>
<dbReference type="Proteomes" id="UP000521872">
    <property type="component" value="Unassembled WGS sequence"/>
</dbReference>
<comment type="caution">
    <text evidence="1">The sequence shown here is derived from an EMBL/GenBank/DDBJ whole genome shotgun (WGS) entry which is preliminary data.</text>
</comment>
<dbReference type="InterPro" id="IPR050585">
    <property type="entry name" value="Xaa-Pro_dipeptidyl-ppase/CocE"/>
</dbReference>
<dbReference type="PANTHER" id="PTHR43056">
    <property type="entry name" value="PEPTIDASE S9 PROLYL OLIGOPEPTIDASE"/>
    <property type="match status" value="1"/>
</dbReference>